<feature type="compositionally biased region" description="Basic and acidic residues" evidence="1">
    <location>
        <begin position="660"/>
        <end position="679"/>
    </location>
</feature>
<feature type="compositionally biased region" description="Basic residues" evidence="1">
    <location>
        <begin position="1115"/>
        <end position="1130"/>
    </location>
</feature>
<feature type="region of interest" description="Disordered" evidence="1">
    <location>
        <begin position="480"/>
        <end position="502"/>
    </location>
</feature>
<dbReference type="GeneID" id="115880884"/>
<name>A0A6J2XTB7_SITOR</name>
<feature type="compositionally biased region" description="Polar residues" evidence="1">
    <location>
        <begin position="260"/>
        <end position="277"/>
    </location>
</feature>
<feature type="compositionally biased region" description="Basic and acidic residues" evidence="1">
    <location>
        <begin position="1023"/>
        <end position="1038"/>
    </location>
</feature>
<evidence type="ECO:0000313" key="3">
    <source>
        <dbReference type="RefSeq" id="XP_030754070.1"/>
    </source>
</evidence>
<feature type="compositionally biased region" description="Basic and acidic residues" evidence="1">
    <location>
        <begin position="913"/>
        <end position="922"/>
    </location>
</feature>
<feature type="compositionally biased region" description="Polar residues" evidence="1">
    <location>
        <begin position="1008"/>
        <end position="1022"/>
    </location>
</feature>
<keyword evidence="2" id="KW-1185">Reference proteome</keyword>
<feature type="compositionally biased region" description="Basic and acidic residues" evidence="1">
    <location>
        <begin position="693"/>
        <end position="723"/>
    </location>
</feature>
<evidence type="ECO:0000256" key="1">
    <source>
        <dbReference type="SAM" id="MobiDB-lite"/>
    </source>
</evidence>
<evidence type="ECO:0000313" key="2">
    <source>
        <dbReference type="Proteomes" id="UP000504635"/>
    </source>
</evidence>
<accession>A0A6J2XTB7</accession>
<feature type="region of interest" description="Disordered" evidence="1">
    <location>
        <begin position="1008"/>
        <end position="1047"/>
    </location>
</feature>
<gene>
    <name evidence="3" type="primary">LOC115880884</name>
</gene>
<dbReference type="Proteomes" id="UP000504635">
    <property type="component" value="Unplaced"/>
</dbReference>
<feature type="region of interest" description="Disordered" evidence="1">
    <location>
        <begin position="1334"/>
        <end position="1379"/>
    </location>
</feature>
<feature type="compositionally biased region" description="Basic and acidic residues" evidence="1">
    <location>
        <begin position="172"/>
        <end position="189"/>
    </location>
</feature>
<dbReference type="InParanoid" id="A0A6J2XTB7"/>
<feature type="region of interest" description="Disordered" evidence="1">
    <location>
        <begin position="1088"/>
        <end position="1258"/>
    </location>
</feature>
<feature type="compositionally biased region" description="Polar residues" evidence="1">
    <location>
        <begin position="567"/>
        <end position="578"/>
    </location>
</feature>
<reference evidence="3" key="1">
    <citation type="submission" date="2025-08" db="UniProtKB">
        <authorList>
            <consortium name="RefSeq"/>
        </authorList>
    </citation>
    <scope>IDENTIFICATION</scope>
    <source>
        <tissue evidence="3">Gonads</tissue>
    </source>
</reference>
<feature type="compositionally biased region" description="Basic and acidic residues" evidence="1">
    <location>
        <begin position="1131"/>
        <end position="1152"/>
    </location>
</feature>
<feature type="region of interest" description="Disordered" evidence="1">
    <location>
        <begin position="913"/>
        <end position="962"/>
    </location>
</feature>
<proteinExistence type="predicted"/>
<feature type="compositionally biased region" description="Basic and acidic residues" evidence="1">
    <location>
        <begin position="1346"/>
        <end position="1357"/>
    </location>
</feature>
<dbReference type="OrthoDB" id="6287635at2759"/>
<feature type="compositionally biased region" description="Polar residues" evidence="1">
    <location>
        <begin position="539"/>
        <end position="559"/>
    </location>
</feature>
<sequence>MEYEKHIERLILGYLKENCKHAYKVFLKYNFQSSKKHVATRVGGQTLLDILKIYSRVQEIIQERLEDTNYYKDKSPEYSSPLYLVDQLVYLLENQRCLSPSSTPCPRSPESSIAESCFQEHRATQNHITDTETTPEHTLPGNIQTSVDKYNFHTLQRRSKTPVDKTCQTKVTSDKNSEFRNENQNHQEKLQSPTNLSSTKNIEYPKPPEVVTTKQQDNNINFSIDESKNTISNTSANDSILDAFFGTSLVNNIDKSQDVNKTSSTVCDTSQNKSWNSNEHREVNVSTSNGGGGITSTTVTSNNTNLYPMPVSNVTTHCVVNNSPNNWYMVTQPQAELQNLPQQQFYVVNQPVVIPQNTSLIQLAQKPASSSKSAVKAYKEQDIMAMPTIILNEQNEITFGDPFGLTTNTPLKSNEACNIKEYLTLYSATDQSPVLKFSQKNTRSIAPTKNIQPRPTVKVEICTRDLIDIQKLNKEDSVNVASNDSGKKLTGLPNLNESLPDKPLTEVRNNNLSQAEKCKDINICTPSPLVNPLKKPTPKSGSHVRNLTFPSPLRTTPSEISKDVAVNSPSTINKQQATKDLFKENKKVEVEKTDPKKKTKETTKKNLKTPKKATERKTTKTPKSFKPNPSPIWDSNLRKMAAVAPESTDLTPVKRRTRKSSNELKESDIADGKKLEDALKTPNSKRKGRRRSSIKDEQAEKSLDRKNPVEEVENEKTDSKSDPKVLSPSKLNANKRTILSTSTEADITPDNLKQPAQHPVSAKRRKNINSLLETPLKDVAVPITPGLTPAPNTDTPFTPMLKANLKDFATSENMFTIDTPNFPITPGFSIVSHTDDYYIPKANETDKATEAIVTLEEKKSSVRSTDNEIDDFDEDTAVKVYGTRETLRNFNRSQVGKKNLELLDREEVTWDVNSDKECKSDDSESSSEEDEQNHTVVQAKETNRSKKVVSPVLSVRKRASGKRMDVLKTQLLPEENTKLENSQNLSVASQVLDEDTMEVSPDLTNKISSSLQSTQKGLNESHNSIKDGKDSENKHQNRDINVMKTPENEIDQRTEVIRNTLNCAEIKSFTNIKSGEYSMKKQLEETKKRMIEQEKYSLRKPPKRSCKTRNEVKTPKSRRKTEHPKKIIKRSRAEKAAHLEKSGDADAEDHNARQNKSGKNGESDDSQDEFFKRSGTNLHRKTRGSDEKKPDENKDSVEVEPTDEISIASENMRDSEMKSQSVSKEEEKDKKDSADIAPSTKNKQESLPERMESDDSDMDFDTCYYYSEDPIIIHNETTPSAKKFEDYDLKNLLKQRIVAVPCEGGTDRYVTTSVTAFQSLLDIKSSLVSDEEALKMSDNMSDSENTEDRSDDVDGRNLRKRKRRSDSCGSNSGKKPNVQLLLNPNNIENLLTKLHGPSS</sequence>
<dbReference type="RefSeq" id="XP_030754070.1">
    <property type="nucleotide sequence ID" value="XM_030898210.1"/>
</dbReference>
<feature type="compositionally biased region" description="Basic and acidic residues" evidence="1">
    <location>
        <begin position="580"/>
        <end position="604"/>
    </location>
</feature>
<feature type="compositionally biased region" description="Polar residues" evidence="1">
    <location>
        <begin position="729"/>
        <end position="745"/>
    </location>
</feature>
<feature type="region of interest" description="Disordered" evidence="1">
    <location>
        <begin position="260"/>
        <end position="295"/>
    </location>
</feature>
<protein>
    <submittedName>
        <fullName evidence="3">Nucleolar protein dao-5-like isoform X1</fullName>
    </submittedName>
</protein>
<feature type="compositionally biased region" description="Basic and acidic residues" evidence="1">
    <location>
        <begin position="1211"/>
        <end position="1234"/>
    </location>
</feature>
<feature type="compositionally biased region" description="Basic residues" evidence="1">
    <location>
        <begin position="1098"/>
        <end position="1107"/>
    </location>
</feature>
<dbReference type="KEGG" id="soy:115880884"/>
<feature type="region of interest" description="Disordered" evidence="1">
    <location>
        <begin position="527"/>
        <end position="763"/>
    </location>
</feature>
<feature type="compositionally biased region" description="Basic and acidic residues" evidence="1">
    <location>
        <begin position="1183"/>
        <end position="1197"/>
    </location>
</feature>
<feature type="compositionally biased region" description="Basic and acidic residues" evidence="1">
    <location>
        <begin position="1088"/>
        <end position="1097"/>
    </location>
</feature>
<feature type="compositionally biased region" description="Basic and acidic residues" evidence="1">
    <location>
        <begin position="1242"/>
        <end position="1253"/>
    </location>
</feature>
<organism evidence="2 3">
    <name type="scientific">Sitophilus oryzae</name>
    <name type="common">Rice weevil</name>
    <name type="synonym">Curculio oryzae</name>
    <dbReference type="NCBI Taxonomy" id="7048"/>
    <lineage>
        <taxon>Eukaryota</taxon>
        <taxon>Metazoa</taxon>
        <taxon>Ecdysozoa</taxon>
        <taxon>Arthropoda</taxon>
        <taxon>Hexapoda</taxon>
        <taxon>Insecta</taxon>
        <taxon>Pterygota</taxon>
        <taxon>Neoptera</taxon>
        <taxon>Endopterygota</taxon>
        <taxon>Coleoptera</taxon>
        <taxon>Polyphaga</taxon>
        <taxon>Cucujiformia</taxon>
        <taxon>Curculionidae</taxon>
        <taxon>Dryophthorinae</taxon>
        <taxon>Sitophilus</taxon>
    </lineage>
</organism>
<feature type="compositionally biased region" description="Basic residues" evidence="1">
    <location>
        <begin position="683"/>
        <end position="692"/>
    </location>
</feature>
<feature type="compositionally biased region" description="Polar residues" evidence="1">
    <location>
        <begin position="190"/>
        <end position="201"/>
    </location>
</feature>
<feature type="region of interest" description="Disordered" evidence="1">
    <location>
        <begin position="158"/>
        <end position="201"/>
    </location>
</feature>